<keyword evidence="3" id="KW-1185">Reference proteome</keyword>
<evidence type="ECO:0000313" key="2">
    <source>
        <dbReference type="EMBL" id="WWT31635.1"/>
    </source>
</evidence>
<sequence>MSGAFAVLLAVSVAGQASAQSGAADVDQMLADADALVVSTDVTTRCALFDDSIVYLTPLEQVAAQIRLGEIATAAAETIEDAPHRIARMRAEAAAIACGDPDLTPYMDFGRQTARDVIDIALFAWRSIDVPGCNYFADDDFMRAAERATTAAEQATIEGAANRVTYIEQRGAAWAEIFATNCANLGFEPVETLPGQIALALPTQ</sequence>
<gene>
    <name evidence="2" type="ORF">V6617_11455</name>
</gene>
<feature type="signal peptide" evidence="1">
    <location>
        <begin position="1"/>
        <end position="19"/>
    </location>
</feature>
<name>A0ABZ2HWG6_9HYPH</name>
<dbReference type="EMBL" id="CP146275">
    <property type="protein sequence ID" value="WWT31635.1"/>
    <property type="molecule type" value="Genomic_DNA"/>
</dbReference>
<reference evidence="2 3" key="1">
    <citation type="submission" date="2024-02" db="EMBL/GenBank/DDBJ databases">
        <title>Complete genome sequence of Pelagibacterium nitratireducens ZH15.</title>
        <authorList>
            <person name="Zhao L.H."/>
        </authorList>
    </citation>
    <scope>NUCLEOTIDE SEQUENCE [LARGE SCALE GENOMIC DNA]</scope>
    <source>
        <strain evidence="2 3">ZH15</strain>
    </source>
</reference>
<dbReference type="Proteomes" id="UP001369958">
    <property type="component" value="Chromosome"/>
</dbReference>
<keyword evidence="1" id="KW-0732">Signal</keyword>
<protein>
    <submittedName>
        <fullName evidence="2">Uncharacterized protein</fullName>
    </submittedName>
</protein>
<evidence type="ECO:0000256" key="1">
    <source>
        <dbReference type="SAM" id="SignalP"/>
    </source>
</evidence>
<feature type="chain" id="PRO_5045820730" evidence="1">
    <location>
        <begin position="20"/>
        <end position="204"/>
    </location>
</feature>
<proteinExistence type="predicted"/>
<organism evidence="2 3">
    <name type="scientific">Pelagibacterium nitratireducens</name>
    <dbReference type="NCBI Taxonomy" id="1046114"/>
    <lineage>
        <taxon>Bacteria</taxon>
        <taxon>Pseudomonadati</taxon>
        <taxon>Pseudomonadota</taxon>
        <taxon>Alphaproteobacteria</taxon>
        <taxon>Hyphomicrobiales</taxon>
        <taxon>Devosiaceae</taxon>
        <taxon>Pelagibacterium</taxon>
    </lineage>
</organism>
<dbReference type="RefSeq" id="WP_338607100.1">
    <property type="nucleotide sequence ID" value="NZ_CP146275.1"/>
</dbReference>
<accession>A0ABZ2HWG6</accession>
<evidence type="ECO:0000313" key="3">
    <source>
        <dbReference type="Proteomes" id="UP001369958"/>
    </source>
</evidence>